<dbReference type="HOGENOM" id="CLU_151934_1_0_10"/>
<protein>
    <submittedName>
        <fullName evidence="1">Uncharacterized protein</fullName>
    </submittedName>
</protein>
<dbReference type="EMBL" id="CP003345">
    <property type="protein sequence ID" value="AFM05475.1"/>
    <property type="molecule type" value="Genomic_DNA"/>
</dbReference>
<dbReference type="AlphaFoldDB" id="I4ANE0"/>
<gene>
    <name evidence="1" type="ordered locus">Fleli_3137</name>
</gene>
<reference evidence="2" key="1">
    <citation type="submission" date="2012-06" db="EMBL/GenBank/DDBJ databases">
        <title>The complete genome of Flexibacter litoralis DSM 6794.</title>
        <authorList>
            <person name="Lucas S."/>
            <person name="Copeland A."/>
            <person name="Lapidus A."/>
            <person name="Glavina del Rio T."/>
            <person name="Dalin E."/>
            <person name="Tice H."/>
            <person name="Bruce D."/>
            <person name="Goodwin L."/>
            <person name="Pitluck S."/>
            <person name="Peters L."/>
            <person name="Ovchinnikova G."/>
            <person name="Lu M."/>
            <person name="Kyrpides N."/>
            <person name="Mavromatis K."/>
            <person name="Ivanova N."/>
            <person name="Brettin T."/>
            <person name="Detter J.C."/>
            <person name="Han C."/>
            <person name="Larimer F."/>
            <person name="Land M."/>
            <person name="Hauser L."/>
            <person name="Markowitz V."/>
            <person name="Cheng J.-F."/>
            <person name="Hugenholtz P."/>
            <person name="Woyke T."/>
            <person name="Wu D."/>
            <person name="Spring S."/>
            <person name="Lang E."/>
            <person name="Kopitz M."/>
            <person name="Brambilla E."/>
            <person name="Klenk H.-P."/>
            <person name="Eisen J.A."/>
        </authorList>
    </citation>
    <scope>NUCLEOTIDE SEQUENCE [LARGE SCALE GENOMIC DNA]</scope>
    <source>
        <strain evidence="2">ATCC 23117 / DSM 6794 / NBRC 15988 / NCIMB 1366 / Sio-4</strain>
    </source>
</reference>
<sequence length="134" mass="15162">MPKEFMSNAYYSLSIHIGKNRAYPIMKGSCKDLSAVLEYKRAWEEVIENGYLTDNFTVLADARLMGHMSLEVEQVHQKIQAYLLEKGMKTAAQLASLNDIANMQVARATQRSKIPITAFATVEEAENYLDKEIV</sequence>
<dbReference type="RefSeq" id="WP_014798906.1">
    <property type="nucleotide sequence ID" value="NC_018018.1"/>
</dbReference>
<keyword evidence="2" id="KW-1185">Reference proteome</keyword>
<proteinExistence type="predicted"/>
<dbReference type="Proteomes" id="UP000006054">
    <property type="component" value="Chromosome"/>
</dbReference>
<name>I4ANE0_BERLS</name>
<accession>I4ANE0</accession>
<organism evidence="1 2">
    <name type="scientific">Bernardetia litoralis (strain ATCC 23117 / DSM 6794 / NBRC 15988 / NCIMB 1366 / Fx l1 / Sio-4)</name>
    <name type="common">Flexibacter litoralis</name>
    <dbReference type="NCBI Taxonomy" id="880071"/>
    <lineage>
        <taxon>Bacteria</taxon>
        <taxon>Pseudomonadati</taxon>
        <taxon>Bacteroidota</taxon>
        <taxon>Cytophagia</taxon>
        <taxon>Cytophagales</taxon>
        <taxon>Bernardetiaceae</taxon>
        <taxon>Bernardetia</taxon>
    </lineage>
</organism>
<evidence type="ECO:0000313" key="2">
    <source>
        <dbReference type="Proteomes" id="UP000006054"/>
    </source>
</evidence>
<evidence type="ECO:0000313" key="1">
    <source>
        <dbReference type="EMBL" id="AFM05475.1"/>
    </source>
</evidence>
<dbReference type="eggNOG" id="ENOG5033D57">
    <property type="taxonomic scope" value="Bacteria"/>
</dbReference>
<dbReference type="KEGG" id="fli:Fleli_3137"/>